<proteinExistence type="predicted"/>
<organism evidence="1 2">
    <name type="scientific">Psychromonas ingrahamii (strain DSM 17664 / CCUG 51855 / 37)</name>
    <dbReference type="NCBI Taxonomy" id="357804"/>
    <lineage>
        <taxon>Bacteria</taxon>
        <taxon>Pseudomonadati</taxon>
        <taxon>Pseudomonadota</taxon>
        <taxon>Gammaproteobacteria</taxon>
        <taxon>Alteromonadales</taxon>
        <taxon>Psychromonadaceae</taxon>
        <taxon>Psychromonas</taxon>
    </lineage>
</organism>
<accession>A1SRK2</accession>
<keyword evidence="2" id="KW-1185">Reference proteome</keyword>
<evidence type="ECO:0000313" key="1">
    <source>
        <dbReference type="EMBL" id="ABM02117.1"/>
    </source>
</evidence>
<sequence length="93" mass="10369">MDKLWDDAQFKVENLIVMLTDATGSEIGKDLINVRTGRIEIAFKIGDVSIEYGGDFYKLILGSLGYMASIKLSKTEANRLAKLLEIDITILDE</sequence>
<dbReference type="EMBL" id="CP000510">
    <property type="protein sequence ID" value="ABM02117.1"/>
    <property type="molecule type" value="Genomic_DNA"/>
</dbReference>
<evidence type="ECO:0000313" key="2">
    <source>
        <dbReference type="Proteomes" id="UP000000639"/>
    </source>
</evidence>
<reference evidence="1 2" key="1">
    <citation type="submission" date="2007-01" db="EMBL/GenBank/DDBJ databases">
        <title>Complete sequence of Psychromonas ingrahamii 37.</title>
        <authorList>
            <consortium name="US DOE Joint Genome Institute"/>
            <person name="Copeland A."/>
            <person name="Lucas S."/>
            <person name="Lapidus A."/>
            <person name="Barry K."/>
            <person name="Detter J.C."/>
            <person name="Glavina del Rio T."/>
            <person name="Hammon N."/>
            <person name="Israni S."/>
            <person name="Dalin E."/>
            <person name="Tice H."/>
            <person name="Pitluck S."/>
            <person name="Thompson L.S."/>
            <person name="Brettin T."/>
            <person name="Bruce D."/>
            <person name="Han C."/>
            <person name="Tapia R."/>
            <person name="Schmutz J."/>
            <person name="Larimer F."/>
            <person name="Land M."/>
            <person name="Hauser L."/>
            <person name="Kyrpides N."/>
            <person name="Ivanova N."/>
            <person name="Staley J."/>
            <person name="Richardson P."/>
        </authorList>
    </citation>
    <scope>NUCLEOTIDE SEQUENCE [LARGE SCALE GENOMIC DNA]</scope>
    <source>
        <strain evidence="1 2">37</strain>
    </source>
</reference>
<name>A1SRK2_PSYIN</name>
<protein>
    <submittedName>
        <fullName evidence="1">Uncharacterized protein</fullName>
    </submittedName>
</protein>
<dbReference type="KEGG" id="pin:Ping_0250"/>
<gene>
    <name evidence="1" type="ordered locus">Ping_0250</name>
</gene>
<dbReference type="AlphaFoldDB" id="A1SRK2"/>
<dbReference type="HOGENOM" id="CLU_2397454_0_0_6"/>
<dbReference type="RefSeq" id="WP_011768676.1">
    <property type="nucleotide sequence ID" value="NC_008709.1"/>
</dbReference>
<dbReference type="Proteomes" id="UP000000639">
    <property type="component" value="Chromosome"/>
</dbReference>